<evidence type="ECO:0000313" key="4">
    <source>
        <dbReference type="Proteomes" id="UP001234178"/>
    </source>
</evidence>
<dbReference type="Pfam" id="PF13304">
    <property type="entry name" value="AAA_21"/>
    <property type="match status" value="1"/>
</dbReference>
<feature type="compositionally biased region" description="Basic residues" evidence="1">
    <location>
        <begin position="133"/>
        <end position="142"/>
    </location>
</feature>
<feature type="region of interest" description="Disordered" evidence="1">
    <location>
        <begin position="151"/>
        <end position="184"/>
    </location>
</feature>
<dbReference type="InterPro" id="IPR003959">
    <property type="entry name" value="ATPase_AAA_core"/>
</dbReference>
<dbReference type="Proteomes" id="UP001234178">
    <property type="component" value="Unassembled WGS sequence"/>
</dbReference>
<keyword evidence="4" id="KW-1185">Reference proteome</keyword>
<evidence type="ECO:0000313" key="3">
    <source>
        <dbReference type="EMBL" id="KAK4045100.1"/>
    </source>
</evidence>
<gene>
    <name evidence="3" type="ORF">OUZ56_032508</name>
</gene>
<dbReference type="SUPFAM" id="SSF52540">
    <property type="entry name" value="P-loop containing nucleoside triphosphate hydrolases"/>
    <property type="match status" value="1"/>
</dbReference>
<accession>A0ABR0B938</accession>
<evidence type="ECO:0000256" key="1">
    <source>
        <dbReference type="SAM" id="MobiDB-lite"/>
    </source>
</evidence>
<feature type="compositionally biased region" description="Low complexity" evidence="1">
    <location>
        <begin position="151"/>
        <end position="173"/>
    </location>
</feature>
<dbReference type="InterPro" id="IPR027417">
    <property type="entry name" value="P-loop_NTPase"/>
</dbReference>
<comment type="caution">
    <text evidence="3">The sequence shown here is derived from an EMBL/GenBank/DDBJ whole genome shotgun (WGS) entry which is preliminary data.</text>
</comment>
<feature type="region of interest" description="Disordered" evidence="1">
    <location>
        <begin position="123"/>
        <end position="142"/>
    </location>
</feature>
<reference evidence="3 4" key="1">
    <citation type="journal article" date="2023" name="Nucleic Acids Res.">
        <title>The hologenome of Daphnia magna reveals possible DNA methylation and microbiome-mediated evolution of the host genome.</title>
        <authorList>
            <person name="Chaturvedi A."/>
            <person name="Li X."/>
            <person name="Dhandapani V."/>
            <person name="Marshall H."/>
            <person name="Kissane S."/>
            <person name="Cuenca-Cambronero M."/>
            <person name="Asole G."/>
            <person name="Calvet F."/>
            <person name="Ruiz-Romero M."/>
            <person name="Marangio P."/>
            <person name="Guigo R."/>
            <person name="Rago D."/>
            <person name="Mirbahai L."/>
            <person name="Eastwood N."/>
            <person name="Colbourne J.K."/>
            <person name="Zhou J."/>
            <person name="Mallon E."/>
            <person name="Orsini L."/>
        </authorList>
    </citation>
    <scope>NUCLEOTIDE SEQUENCE [LARGE SCALE GENOMIC DNA]</scope>
    <source>
        <strain evidence="3">LRV0_1</strain>
    </source>
</reference>
<protein>
    <recommendedName>
        <fullName evidence="2">ATPase AAA-type core domain-containing protein</fullName>
    </recommendedName>
</protein>
<organism evidence="3 4">
    <name type="scientific">Daphnia magna</name>
    <dbReference type="NCBI Taxonomy" id="35525"/>
    <lineage>
        <taxon>Eukaryota</taxon>
        <taxon>Metazoa</taxon>
        <taxon>Ecdysozoa</taxon>
        <taxon>Arthropoda</taxon>
        <taxon>Crustacea</taxon>
        <taxon>Branchiopoda</taxon>
        <taxon>Diplostraca</taxon>
        <taxon>Cladocera</taxon>
        <taxon>Anomopoda</taxon>
        <taxon>Daphniidae</taxon>
        <taxon>Daphnia</taxon>
    </lineage>
</organism>
<dbReference type="EMBL" id="JAOYFB010000041">
    <property type="protein sequence ID" value="KAK4045100.1"/>
    <property type="molecule type" value="Genomic_DNA"/>
</dbReference>
<proteinExistence type="predicted"/>
<dbReference type="Gene3D" id="3.40.50.300">
    <property type="entry name" value="P-loop containing nucleotide triphosphate hydrolases"/>
    <property type="match status" value="1"/>
</dbReference>
<evidence type="ECO:0000259" key="2">
    <source>
        <dbReference type="Pfam" id="PF13304"/>
    </source>
</evidence>
<feature type="domain" description="ATPase AAA-type core" evidence="2">
    <location>
        <begin position="53"/>
        <end position="108"/>
    </location>
</feature>
<name>A0ABR0B938_9CRUS</name>
<sequence>MVQRSAGTVADAFERAVGVAVTFEDGKEPAFFEAGAPLNYAASASLLKANVGIAAFLAAARPGDTLLIDEPEMNAHPASQVKLAELFAWMIRQGYRLVLATHSPYLVDHLCTLLEFGSLGRSVQRPSSSRRREGSKRRRSMPTFCRRKWRPTSLAPTASSATSSIGRPTASTGRRSRRSARTKGCSLTRCSTWNSGGTAMNDVPPRFIEELLLFGAVSNTTLPEKKEKMYAYVRGHEFVASIVCALDRPRVRESLGARGAGKLCDGVFVGFRNNGGPVHIALVELKGSHFDDAVTQLQQGVDVLQAALAGSAWDGNYKMVAVVVSKHAPTDVNARKKKFAEDNGNKVALRHKETDAENRADLTAIVLGRDGRFRAIDRSKTPFHGHFRAIDGSQTPLRSHVRAIDRSQTPLRSRLRAIDRSPTPLDGHFRAIDRPHMPVRGLFGAFVRPAPPHALQGRRRL</sequence>